<feature type="active site" description="Proton donor/acceptor" evidence="5">
    <location>
        <position position="147"/>
    </location>
</feature>
<reference evidence="9" key="1">
    <citation type="submission" date="2006-04" db="EMBL/GenBank/DDBJ databases">
        <authorList>
            <person name="Seshadri R."/>
            <person name="Federici B.A."/>
        </authorList>
    </citation>
    <scope>NUCLEOTIDE SEQUENCE [LARGE SCALE GENOMIC DNA]</scope>
</reference>
<feature type="active site" description="Proton acceptor" evidence="5">
    <location>
        <position position="245"/>
    </location>
</feature>
<dbReference type="PANTHER" id="PTHR22748:SF6">
    <property type="entry name" value="DNA-(APURINIC OR APYRIMIDINIC SITE) ENDONUCLEASE"/>
    <property type="match status" value="1"/>
</dbReference>
<dbReference type="PANTHER" id="PTHR22748">
    <property type="entry name" value="AP ENDONUCLEASE"/>
    <property type="match status" value="1"/>
</dbReference>
<dbReference type="GO" id="GO:0008081">
    <property type="term" value="F:phosphoric diester hydrolase activity"/>
    <property type="evidence" value="ECO:0007669"/>
    <property type="project" value="TreeGrafter"/>
</dbReference>
<keyword evidence="6" id="KW-0464">Manganese</keyword>
<feature type="binding site" evidence="6">
    <location>
        <position position="35"/>
    </location>
    <ligand>
        <name>Mg(2+)</name>
        <dbReference type="ChEBI" id="CHEBI:18420"/>
        <label>1</label>
    </ligand>
</feature>
<dbReference type="OrthoDB" id="9803914at2"/>
<feature type="site" description="Interaction with DNA substrate" evidence="7">
    <location>
        <position position="245"/>
    </location>
</feature>
<feature type="site" description="Important for catalytic activity" evidence="7">
    <location>
        <position position="219"/>
    </location>
</feature>
<dbReference type="SUPFAM" id="SSF56219">
    <property type="entry name" value="DNase I-like"/>
    <property type="match status" value="1"/>
</dbReference>
<comment type="similarity">
    <text evidence="1">Belongs to the DNA repair enzymes AP/ExoA family.</text>
</comment>
<feature type="binding site" evidence="6">
    <location>
        <position position="7"/>
    </location>
    <ligand>
        <name>Mg(2+)</name>
        <dbReference type="ChEBI" id="CHEBI:18420"/>
        <label>1</label>
    </ligand>
</feature>
<dbReference type="NCBIfam" id="TIGR00195">
    <property type="entry name" value="exoDNase_III"/>
    <property type="match status" value="1"/>
</dbReference>
<dbReference type="Gene3D" id="3.60.10.10">
    <property type="entry name" value="Endonuclease/exonuclease/phosphatase"/>
    <property type="match status" value="1"/>
</dbReference>
<dbReference type="EMBL" id="AAQJ02000001">
    <property type="protein sequence ID" value="EDP45996.1"/>
    <property type="molecule type" value="Genomic_DNA"/>
</dbReference>
<dbReference type="InterPro" id="IPR004808">
    <property type="entry name" value="AP_endonuc_1"/>
</dbReference>
<dbReference type="InterPro" id="IPR020847">
    <property type="entry name" value="AP_endonuclease_F1_BS"/>
</dbReference>
<dbReference type="CDD" id="cd10281">
    <property type="entry name" value="Nape_like_AP-endo"/>
    <property type="match status" value="1"/>
</dbReference>
<dbReference type="EC" id="3.1.11.2" evidence="9"/>
<dbReference type="InterPro" id="IPR005135">
    <property type="entry name" value="Endo/exonuclease/phosphatase"/>
</dbReference>
<reference evidence="9" key="2">
    <citation type="submission" date="2007-10" db="EMBL/GenBank/DDBJ databases">
        <authorList>
            <person name="Myers G.S."/>
        </authorList>
    </citation>
    <scope>NUCLEOTIDE SEQUENCE [LARGE SCALE GENOMIC DNA]</scope>
</reference>
<dbReference type="FunFam" id="3.60.10.10:FF:000026">
    <property type="entry name" value="Exodeoxyribonuclease III"/>
    <property type="match status" value="1"/>
</dbReference>
<evidence type="ECO:0000256" key="4">
    <source>
        <dbReference type="ARBA" id="ARBA00022842"/>
    </source>
</evidence>
<evidence type="ECO:0000256" key="3">
    <source>
        <dbReference type="ARBA" id="ARBA00022801"/>
    </source>
</evidence>
<dbReference type="GO" id="GO:0046872">
    <property type="term" value="F:metal ion binding"/>
    <property type="evidence" value="ECO:0007669"/>
    <property type="project" value="UniProtKB-KW"/>
</dbReference>
<comment type="caution">
    <text evidence="9">The sequence shown here is derived from an EMBL/GenBank/DDBJ whole genome shotgun (WGS) entry which is preliminary data.</text>
</comment>
<keyword evidence="3 9" id="KW-0378">Hydrolase</keyword>
<organism evidence="9 10">
    <name type="scientific">Rickettsiella grylli</name>
    <dbReference type="NCBI Taxonomy" id="59196"/>
    <lineage>
        <taxon>Bacteria</taxon>
        <taxon>Pseudomonadati</taxon>
        <taxon>Pseudomonadota</taxon>
        <taxon>Gammaproteobacteria</taxon>
        <taxon>Legionellales</taxon>
        <taxon>Coxiellaceae</taxon>
        <taxon>Rickettsiella</taxon>
    </lineage>
</organism>
<dbReference type="GO" id="GO:0003906">
    <property type="term" value="F:DNA-(apurinic or apyrimidinic site) endonuclease activity"/>
    <property type="evidence" value="ECO:0007669"/>
    <property type="project" value="TreeGrafter"/>
</dbReference>
<proteinExistence type="inferred from homology"/>
<dbReference type="GO" id="GO:0003677">
    <property type="term" value="F:DNA binding"/>
    <property type="evidence" value="ECO:0007669"/>
    <property type="project" value="InterPro"/>
</dbReference>
<comment type="cofactor">
    <cofactor evidence="6">
        <name>Mg(2+)</name>
        <dbReference type="ChEBI" id="CHEBI:18420"/>
    </cofactor>
    <cofactor evidence="6">
        <name>Mn(2+)</name>
        <dbReference type="ChEBI" id="CHEBI:29035"/>
    </cofactor>
    <text evidence="6">Probably binds two magnesium or manganese ions per subunit.</text>
</comment>
<dbReference type="Proteomes" id="UP000054075">
    <property type="component" value="Unassembled WGS sequence"/>
</dbReference>
<dbReference type="PROSITE" id="PS00726">
    <property type="entry name" value="AP_NUCLEASE_F1_1"/>
    <property type="match status" value="1"/>
</dbReference>
<feature type="site" description="Transition state stabilizer" evidence="7">
    <location>
        <position position="149"/>
    </location>
</feature>
<evidence type="ECO:0000256" key="6">
    <source>
        <dbReference type="PIRSR" id="PIRSR604808-2"/>
    </source>
</evidence>
<feature type="binding site" evidence="6">
    <location>
        <position position="245"/>
    </location>
    <ligand>
        <name>Mg(2+)</name>
        <dbReference type="ChEBI" id="CHEBI:18420"/>
        <label>1</label>
    </ligand>
</feature>
<name>A8PL89_9COXI</name>
<keyword evidence="2 6" id="KW-0479">Metal-binding</keyword>
<dbReference type="Pfam" id="PF03372">
    <property type="entry name" value="Exo_endo_phos"/>
    <property type="match status" value="1"/>
</dbReference>
<feature type="binding site" evidence="6">
    <location>
        <position position="147"/>
    </location>
    <ligand>
        <name>Mg(2+)</name>
        <dbReference type="ChEBI" id="CHEBI:18420"/>
        <label>1</label>
    </ligand>
</feature>
<evidence type="ECO:0000256" key="2">
    <source>
        <dbReference type="ARBA" id="ARBA00022723"/>
    </source>
</evidence>
<dbReference type="AlphaFoldDB" id="A8PL89"/>
<evidence type="ECO:0000313" key="10">
    <source>
        <dbReference type="Proteomes" id="UP000054075"/>
    </source>
</evidence>
<dbReference type="GO" id="GO:0008311">
    <property type="term" value="F:double-stranded DNA 3'-5' DNA exonuclease activity"/>
    <property type="evidence" value="ECO:0007669"/>
    <property type="project" value="UniProtKB-EC"/>
</dbReference>
<evidence type="ECO:0000259" key="8">
    <source>
        <dbReference type="Pfam" id="PF03372"/>
    </source>
</evidence>
<evidence type="ECO:0000256" key="5">
    <source>
        <dbReference type="PIRSR" id="PIRSR604808-1"/>
    </source>
</evidence>
<dbReference type="NCBIfam" id="TIGR00633">
    <property type="entry name" value="xth"/>
    <property type="match status" value="1"/>
</dbReference>
<accession>A8PL89</accession>
<keyword evidence="4 6" id="KW-0460">Magnesium</keyword>
<feature type="binding site" evidence="6">
    <location>
        <position position="149"/>
    </location>
    <ligand>
        <name>Mg(2+)</name>
        <dbReference type="ChEBI" id="CHEBI:18420"/>
        <label>1</label>
    </ligand>
</feature>
<dbReference type="eggNOG" id="COG0708">
    <property type="taxonomic scope" value="Bacteria"/>
</dbReference>
<dbReference type="STRING" id="59196.RICGR_0359"/>
<keyword evidence="10" id="KW-1185">Reference proteome</keyword>
<dbReference type="RefSeq" id="WP_006034983.1">
    <property type="nucleotide sequence ID" value="NZ_AAQJ02000001.1"/>
</dbReference>
<evidence type="ECO:0000313" key="9">
    <source>
        <dbReference type="EMBL" id="EDP45996.1"/>
    </source>
</evidence>
<protein>
    <submittedName>
        <fullName evidence="9">Exodeoxyribonuclease III</fullName>
        <ecNumber evidence="9">3.1.11.2</ecNumber>
    </submittedName>
</protein>
<feature type="active site" evidence="5">
    <location>
        <position position="107"/>
    </location>
</feature>
<dbReference type="InterPro" id="IPR036691">
    <property type="entry name" value="Endo/exonu/phosph_ase_sf"/>
</dbReference>
<feature type="binding site" evidence="6">
    <location>
        <position position="244"/>
    </location>
    <ligand>
        <name>Mg(2+)</name>
        <dbReference type="ChEBI" id="CHEBI:18420"/>
        <label>1</label>
    </ligand>
</feature>
<sequence length="254" mass="29503">MRIISLNVNGIRSAARKGFFEWLKHQDADVVCLQETKAQKHQLNDSVFIQGYEAYFFDAEKKGYSGVAIYSRLKPNNVTTGLGWACADKEGRYIQLHFSQLSIASLYMPSGSSGESRQRLKFQFLDSYLPILKKQRQQAGDFIICGDWNIAHKPIDLKNWRCNQKNSGFLPQERAWLTQVLGPIGYVDAFRALNPQPDHYTWWSHRGRAWENNVGWRIDYQIVSKEIKNKIKSAMIYKDQRFSDHAPLIIDYNF</sequence>
<evidence type="ECO:0000256" key="1">
    <source>
        <dbReference type="ARBA" id="ARBA00007092"/>
    </source>
</evidence>
<evidence type="ECO:0000256" key="7">
    <source>
        <dbReference type="PIRSR" id="PIRSR604808-3"/>
    </source>
</evidence>
<gene>
    <name evidence="9" type="primary">xth</name>
    <name evidence="9" type="ORF">RICGR_0359</name>
</gene>
<dbReference type="GO" id="GO:0006284">
    <property type="term" value="P:base-excision repair"/>
    <property type="evidence" value="ECO:0007669"/>
    <property type="project" value="TreeGrafter"/>
</dbReference>
<dbReference type="PROSITE" id="PS51435">
    <property type="entry name" value="AP_NUCLEASE_F1_4"/>
    <property type="match status" value="1"/>
</dbReference>
<feature type="domain" description="Endonuclease/exonuclease/phosphatase" evidence="8">
    <location>
        <begin position="4"/>
        <end position="245"/>
    </location>
</feature>